<evidence type="ECO:0000259" key="9">
    <source>
        <dbReference type="SMART" id="SM01383"/>
    </source>
</evidence>
<proteinExistence type="inferred from homology"/>
<dbReference type="PANTHER" id="PTHR13691">
    <property type="entry name" value="RIBOSOMAL PROTEIN L2"/>
    <property type="match status" value="1"/>
</dbReference>
<keyword evidence="3 10" id="KW-0934">Plastid</keyword>
<dbReference type="Pfam" id="PF03947">
    <property type="entry name" value="Ribosomal_L2_C"/>
    <property type="match status" value="1"/>
</dbReference>
<dbReference type="FunFam" id="2.40.50.140:FF:000029">
    <property type="entry name" value="50S ribosomal protein L2, chloroplastic"/>
    <property type="match status" value="1"/>
</dbReference>
<dbReference type="Gene3D" id="2.40.50.140">
    <property type="entry name" value="Nucleic acid-binding proteins"/>
    <property type="match status" value="1"/>
</dbReference>
<comment type="similarity">
    <text evidence="1 6">Belongs to the universal ribosomal protein uL2 family.</text>
</comment>
<feature type="region of interest" description="Disordered" evidence="7">
    <location>
        <begin position="1"/>
        <end position="31"/>
    </location>
</feature>
<dbReference type="InterPro" id="IPR008991">
    <property type="entry name" value="Translation_prot_SH3-like_sf"/>
</dbReference>
<dbReference type="FunFam" id="2.30.30.30:FF:000008">
    <property type="entry name" value="50S ribosomal protein L2, chloroplastic"/>
    <property type="match status" value="1"/>
</dbReference>
<dbReference type="GO" id="GO:0032543">
    <property type="term" value="P:mitochondrial translation"/>
    <property type="evidence" value="ECO:0007669"/>
    <property type="project" value="TreeGrafter"/>
</dbReference>
<dbReference type="SMART" id="SM01382">
    <property type="entry name" value="Ribosomal_L2_C"/>
    <property type="match status" value="1"/>
</dbReference>
<dbReference type="InterPro" id="IPR014722">
    <property type="entry name" value="Rib_uL2_dom2"/>
</dbReference>
<keyword evidence="4 6" id="KW-0689">Ribosomal protein</keyword>
<accession>A0A1W6F9C6</accession>
<evidence type="ECO:0000313" key="10">
    <source>
        <dbReference type="EMBL" id="ARK37783.1"/>
    </source>
</evidence>
<evidence type="ECO:0000256" key="3">
    <source>
        <dbReference type="ARBA" id="ARBA00022640"/>
    </source>
</evidence>
<dbReference type="GO" id="GO:0016740">
    <property type="term" value="F:transferase activity"/>
    <property type="evidence" value="ECO:0007669"/>
    <property type="project" value="InterPro"/>
</dbReference>
<keyword evidence="5 6" id="KW-0687">Ribonucleoprotein</keyword>
<evidence type="ECO:0000256" key="6">
    <source>
        <dbReference type="HAMAP-Rule" id="MF_01320"/>
    </source>
</evidence>
<dbReference type="InterPro" id="IPR022671">
    <property type="entry name" value="Ribosomal_uL2_CS"/>
</dbReference>
<gene>
    <name evidence="6 10" type="primary">rpl2</name>
</gene>
<dbReference type="InterPro" id="IPR002171">
    <property type="entry name" value="Ribosomal_uL2"/>
</dbReference>
<evidence type="ECO:0000256" key="1">
    <source>
        <dbReference type="ARBA" id="ARBA00005636"/>
    </source>
</evidence>
<dbReference type="InterPro" id="IPR014726">
    <property type="entry name" value="Ribosomal_uL2_dom3"/>
</dbReference>
<evidence type="ECO:0000256" key="4">
    <source>
        <dbReference type="ARBA" id="ARBA00022980"/>
    </source>
</evidence>
<dbReference type="PROSITE" id="PS00467">
    <property type="entry name" value="RIBOSOMAL_L2"/>
    <property type="match status" value="1"/>
</dbReference>
<dbReference type="InterPro" id="IPR022666">
    <property type="entry name" value="Ribosomal_uL2_RNA-bd_dom"/>
</dbReference>
<dbReference type="InterPro" id="IPR005880">
    <property type="entry name" value="Ribosomal_uL2_bac/org-type"/>
</dbReference>
<reference evidence="10" key="1">
    <citation type="submission" date="2016-12" db="EMBL/GenBank/DDBJ databases">
        <authorList>
            <person name="Song W.-J."/>
            <person name="Kurnit D.M."/>
        </authorList>
    </citation>
    <scope>NUCLEOTIDE SEQUENCE</scope>
    <source>
        <strain evidence="10">78</strain>
    </source>
</reference>
<evidence type="ECO:0000256" key="7">
    <source>
        <dbReference type="SAM" id="MobiDB-lite"/>
    </source>
</evidence>
<feature type="domain" description="Large ribosomal subunit protein uL2 C-terminal" evidence="8">
    <location>
        <begin position="125"/>
        <end position="267"/>
    </location>
</feature>
<dbReference type="GO" id="GO:0019843">
    <property type="term" value="F:rRNA binding"/>
    <property type="evidence" value="ECO:0007669"/>
    <property type="project" value="UniProtKB-UniRule"/>
</dbReference>
<dbReference type="Gene3D" id="2.30.30.30">
    <property type="match status" value="1"/>
</dbReference>
<dbReference type="SMART" id="SM01383">
    <property type="entry name" value="Ribosomal_L2"/>
    <property type="match status" value="1"/>
</dbReference>
<dbReference type="FunFam" id="4.10.950.10:FF:000001">
    <property type="entry name" value="50S ribosomal protein L2"/>
    <property type="match status" value="1"/>
</dbReference>
<dbReference type="PIRSF" id="PIRSF002158">
    <property type="entry name" value="Ribosomal_L2"/>
    <property type="match status" value="1"/>
</dbReference>
<dbReference type="InterPro" id="IPR022669">
    <property type="entry name" value="Ribosomal_uL2_C"/>
</dbReference>
<sequence length="290" mass="31768">MAIHLYKTSTPSTRNGAVDSQAKSNTRNTRKNLIYGQHRCGKGRNARGIITARHRGGGHKRLYRKIDFRRNEKDIYGRIVTIEYDPNRNAYICLIHYGDGEKRYILHPRGAIIGDTIISGTEVPIKMGNALPLSEVLIDQKEESTSTDMPLGTAIHNIEITLGKGGQLARAAGAVAKLIAKEGKSATLKLPSGEVRLISKNCSATVGQVGNTGVNQKNLGRAGSKCWLGKRPVVRGVVMNPVDHPHGGGEGRAPIGRKKPATPWGYPALGRRSRKRNKYSDNLILRRRSK</sequence>
<dbReference type="GO" id="GO:0009507">
    <property type="term" value="C:chloroplast"/>
    <property type="evidence" value="ECO:0007669"/>
    <property type="project" value="UniProtKB-SubCell"/>
</dbReference>
<evidence type="ECO:0000256" key="5">
    <source>
        <dbReference type="ARBA" id="ARBA00023274"/>
    </source>
</evidence>
<dbReference type="Pfam" id="PF00181">
    <property type="entry name" value="Ribosomal_L2_N"/>
    <property type="match status" value="1"/>
</dbReference>
<evidence type="ECO:0000256" key="2">
    <source>
        <dbReference type="ARBA" id="ARBA00011838"/>
    </source>
</evidence>
<dbReference type="AlphaFoldDB" id="A0A1W6F9C6"/>
<comment type="subcellular location">
    <subcellularLocation>
        <location evidence="6">Plastid</location>
        <location evidence="6">Chloroplast</location>
    </subcellularLocation>
</comment>
<feature type="domain" description="Large ribosomal subunit protein uL2 RNA-binding" evidence="9">
    <location>
        <begin position="43"/>
        <end position="119"/>
    </location>
</feature>
<comment type="subunit">
    <text evidence="2 6">Part of the 50S ribosomal subunit.</text>
</comment>
<feature type="region of interest" description="Disordered" evidence="7">
    <location>
        <begin position="240"/>
        <end position="290"/>
    </location>
</feature>
<keyword evidence="10" id="KW-0150">Chloroplast</keyword>
<dbReference type="HAMAP" id="MF_01320_B">
    <property type="entry name" value="Ribosomal_uL2_B"/>
    <property type="match status" value="1"/>
</dbReference>
<dbReference type="InterPro" id="IPR012340">
    <property type="entry name" value="NA-bd_OB-fold"/>
</dbReference>
<dbReference type="GO" id="GO:0005762">
    <property type="term" value="C:mitochondrial large ribosomal subunit"/>
    <property type="evidence" value="ECO:0007669"/>
    <property type="project" value="TreeGrafter"/>
</dbReference>
<dbReference type="PANTHER" id="PTHR13691:SF5">
    <property type="entry name" value="LARGE RIBOSOMAL SUBUNIT PROTEIN UL2M"/>
    <property type="match status" value="1"/>
</dbReference>
<dbReference type="EMBL" id="KY363220">
    <property type="protein sequence ID" value="ARK37783.1"/>
    <property type="molecule type" value="Genomic_DNA"/>
</dbReference>
<dbReference type="SUPFAM" id="SSF50249">
    <property type="entry name" value="Nucleic acid-binding proteins"/>
    <property type="match status" value="1"/>
</dbReference>
<dbReference type="NCBIfam" id="TIGR01171">
    <property type="entry name" value="rplB_bact"/>
    <property type="match status" value="1"/>
</dbReference>
<dbReference type="SUPFAM" id="SSF50104">
    <property type="entry name" value="Translation proteins SH3-like domain"/>
    <property type="match status" value="1"/>
</dbReference>
<geneLocation type="chloroplast" evidence="10"/>
<dbReference type="GO" id="GO:0003735">
    <property type="term" value="F:structural constituent of ribosome"/>
    <property type="evidence" value="ECO:0007669"/>
    <property type="project" value="InterPro"/>
</dbReference>
<dbReference type="Gene3D" id="4.10.950.10">
    <property type="entry name" value="Ribosomal protein L2, domain 3"/>
    <property type="match status" value="1"/>
</dbReference>
<organism evidence="10">
    <name type="scientific">Hevea brasiliensis</name>
    <name type="common">Para rubber tree</name>
    <name type="synonym">Siphonia brasiliensis</name>
    <dbReference type="NCBI Taxonomy" id="3981"/>
    <lineage>
        <taxon>Eukaryota</taxon>
        <taxon>Viridiplantae</taxon>
        <taxon>Streptophyta</taxon>
        <taxon>Embryophyta</taxon>
        <taxon>Tracheophyta</taxon>
        <taxon>Spermatophyta</taxon>
        <taxon>Magnoliopsida</taxon>
        <taxon>eudicotyledons</taxon>
        <taxon>Gunneridae</taxon>
        <taxon>Pentapetalae</taxon>
        <taxon>rosids</taxon>
        <taxon>fabids</taxon>
        <taxon>Malpighiales</taxon>
        <taxon>Euphorbiaceae</taxon>
        <taxon>Crotonoideae</taxon>
        <taxon>Micrandreae</taxon>
        <taxon>Hevea</taxon>
    </lineage>
</organism>
<protein>
    <recommendedName>
        <fullName evidence="6">Large ribosomal subunit protein uL2c</fullName>
    </recommendedName>
</protein>
<evidence type="ECO:0000259" key="8">
    <source>
        <dbReference type="SMART" id="SM01382"/>
    </source>
</evidence>
<name>A0A1W6F9C6_HEVBR</name>